<dbReference type="PIRSF" id="PIRSF036431">
    <property type="entry name" value="STHK_DctB"/>
    <property type="match status" value="1"/>
</dbReference>
<dbReference type="InterPro" id="IPR004358">
    <property type="entry name" value="Sig_transdc_His_kin-like_C"/>
</dbReference>
<proteinExistence type="predicted"/>
<dbReference type="Pfam" id="PF02518">
    <property type="entry name" value="HATPase_c"/>
    <property type="match status" value="1"/>
</dbReference>
<evidence type="ECO:0000256" key="1">
    <source>
        <dbReference type="ARBA" id="ARBA00000085"/>
    </source>
</evidence>
<keyword evidence="10 12" id="KW-1133">Transmembrane helix</keyword>
<keyword evidence="9 12" id="KW-0067">ATP-binding</keyword>
<comment type="function">
    <text evidence="12">Member of the two-component regulatory system DctB/DctD involved in the transport of C4-dicarboxylates. DctB functions as a membrane-associated protein kinase that phosphorylates DctD in response to environmental signals.</text>
</comment>
<keyword evidence="4" id="KW-0597">Phosphoprotein</keyword>
<evidence type="ECO:0000256" key="7">
    <source>
        <dbReference type="ARBA" id="ARBA00022741"/>
    </source>
</evidence>
<keyword evidence="3 12" id="KW-1003">Cell membrane</keyword>
<keyword evidence="8 12" id="KW-0418">Kinase</keyword>
<dbReference type="SUPFAM" id="SSF55874">
    <property type="entry name" value="ATPase domain of HSP90 chaperone/DNA topoisomerase II/histidine kinase"/>
    <property type="match status" value="1"/>
</dbReference>
<comment type="catalytic activity">
    <reaction evidence="1 12">
        <text>ATP + protein L-histidine = ADP + protein N-phospho-L-histidine.</text>
        <dbReference type="EC" id="2.7.13.3"/>
    </reaction>
</comment>
<dbReference type="InterPro" id="IPR003594">
    <property type="entry name" value="HATPase_dom"/>
</dbReference>
<evidence type="ECO:0000256" key="9">
    <source>
        <dbReference type="ARBA" id="ARBA00022840"/>
    </source>
</evidence>
<keyword evidence="12" id="KW-0472">Membrane</keyword>
<dbReference type="AlphaFoldDB" id="A0A549TB31"/>
<evidence type="ECO:0000256" key="5">
    <source>
        <dbReference type="ARBA" id="ARBA00022679"/>
    </source>
</evidence>
<evidence type="ECO:0000256" key="12">
    <source>
        <dbReference type="PIRNR" id="PIRNR036431"/>
    </source>
</evidence>
<keyword evidence="6 12" id="KW-0812">Transmembrane</keyword>
<dbReference type="Gene3D" id="6.10.250.3020">
    <property type="match status" value="1"/>
</dbReference>
<dbReference type="PRINTS" id="PR00344">
    <property type="entry name" value="BCTRLSENSOR"/>
</dbReference>
<dbReference type="EC" id="2.7.13.3" evidence="12"/>
<keyword evidence="5 12" id="KW-0808">Transferase</keyword>
<gene>
    <name evidence="15" type="ORF">FNA46_10620</name>
</gene>
<dbReference type="SMART" id="SM00388">
    <property type="entry name" value="HisKA"/>
    <property type="match status" value="1"/>
</dbReference>
<evidence type="ECO:0000256" key="3">
    <source>
        <dbReference type="ARBA" id="ARBA00022475"/>
    </source>
</evidence>
<dbReference type="InterPro" id="IPR036097">
    <property type="entry name" value="HisK_dim/P_sf"/>
</dbReference>
<evidence type="ECO:0000256" key="6">
    <source>
        <dbReference type="ARBA" id="ARBA00022692"/>
    </source>
</evidence>
<feature type="transmembrane region" description="Helical" evidence="12">
    <location>
        <begin position="20"/>
        <end position="39"/>
    </location>
</feature>
<dbReference type="InterPro" id="IPR017055">
    <property type="entry name" value="Sig_transdc_His_kinase_DctB"/>
</dbReference>
<keyword evidence="7 12" id="KW-0547">Nucleotide-binding</keyword>
<dbReference type="SUPFAM" id="SSF103190">
    <property type="entry name" value="Sensory domain-like"/>
    <property type="match status" value="1"/>
</dbReference>
<dbReference type="PANTHER" id="PTHR43065:SF46">
    <property type="entry name" value="C4-DICARBOXYLATE TRANSPORT SENSOR PROTEIN DCTB"/>
    <property type="match status" value="1"/>
</dbReference>
<dbReference type="GO" id="GO:0000155">
    <property type="term" value="F:phosphorelay sensor kinase activity"/>
    <property type="evidence" value="ECO:0007669"/>
    <property type="project" value="UniProtKB-UniRule"/>
</dbReference>
<evidence type="ECO:0000256" key="11">
    <source>
        <dbReference type="ARBA" id="ARBA00023012"/>
    </source>
</evidence>
<protein>
    <recommendedName>
        <fullName evidence="12">C4-dicarboxylate transport sensor protein</fullName>
        <ecNumber evidence="12">2.7.13.3</ecNumber>
    </recommendedName>
</protein>
<feature type="transmembrane region" description="Helical" evidence="12">
    <location>
        <begin position="316"/>
        <end position="334"/>
    </location>
</feature>
<evidence type="ECO:0000256" key="2">
    <source>
        <dbReference type="ARBA" id="ARBA00004651"/>
    </source>
</evidence>
<dbReference type="GO" id="GO:0005886">
    <property type="term" value="C:plasma membrane"/>
    <property type="evidence" value="ECO:0007669"/>
    <property type="project" value="UniProtKB-SubCell"/>
</dbReference>
<dbReference type="Gene3D" id="3.30.565.10">
    <property type="entry name" value="Histidine kinase-like ATPase, C-terminal domain"/>
    <property type="match status" value="1"/>
</dbReference>
<dbReference type="PROSITE" id="PS50109">
    <property type="entry name" value="HIS_KIN"/>
    <property type="match status" value="1"/>
</dbReference>
<reference evidence="15 16" key="1">
    <citation type="submission" date="2019-07" db="EMBL/GenBank/DDBJ databases">
        <title>Ln-dependent methylotrophs.</title>
        <authorList>
            <person name="Tani A."/>
        </authorList>
    </citation>
    <scope>NUCLEOTIDE SEQUENCE [LARGE SCALE GENOMIC DNA]</scope>
    <source>
        <strain evidence="15 16">SM12</strain>
    </source>
</reference>
<evidence type="ECO:0000259" key="14">
    <source>
        <dbReference type="PROSITE" id="PS50109"/>
    </source>
</evidence>
<dbReference type="CDD" id="cd00082">
    <property type="entry name" value="HisKA"/>
    <property type="match status" value="1"/>
</dbReference>
<comment type="subcellular location">
    <subcellularLocation>
        <location evidence="12">Cell inner membrane</location>
    </subcellularLocation>
    <subcellularLocation>
        <location evidence="2">Cell membrane</location>
        <topology evidence="2">Multi-pass membrane protein</topology>
    </subcellularLocation>
</comment>
<evidence type="ECO:0000313" key="16">
    <source>
        <dbReference type="Proteomes" id="UP000316801"/>
    </source>
</evidence>
<evidence type="ECO:0000256" key="13">
    <source>
        <dbReference type="SAM" id="Coils"/>
    </source>
</evidence>
<evidence type="ECO:0000256" key="4">
    <source>
        <dbReference type="ARBA" id="ARBA00022553"/>
    </source>
</evidence>
<evidence type="ECO:0000313" key="15">
    <source>
        <dbReference type="EMBL" id="TRL39074.1"/>
    </source>
</evidence>
<dbReference type="GO" id="GO:0005524">
    <property type="term" value="F:ATP binding"/>
    <property type="evidence" value="ECO:0007669"/>
    <property type="project" value="UniProtKB-UniRule"/>
</dbReference>
<dbReference type="Gene3D" id="1.20.5.170">
    <property type="match status" value="1"/>
</dbReference>
<keyword evidence="12" id="KW-0997">Cell inner membrane</keyword>
<keyword evidence="11 12" id="KW-0902">Two-component regulatory system</keyword>
<organism evidence="15 16">
    <name type="scientific">Rhizobium straminoryzae</name>
    <dbReference type="NCBI Taxonomy" id="1387186"/>
    <lineage>
        <taxon>Bacteria</taxon>
        <taxon>Pseudomonadati</taxon>
        <taxon>Pseudomonadota</taxon>
        <taxon>Alphaproteobacteria</taxon>
        <taxon>Hyphomicrobiales</taxon>
        <taxon>Rhizobiaceae</taxon>
        <taxon>Rhizobium/Agrobacterium group</taxon>
        <taxon>Rhizobium</taxon>
    </lineage>
</organism>
<comment type="caution">
    <text evidence="15">The sequence shown here is derived from an EMBL/GenBank/DDBJ whole genome shotgun (WGS) entry which is preliminary data.</text>
</comment>
<dbReference type="InterPro" id="IPR029151">
    <property type="entry name" value="Sensor-like_sf"/>
</dbReference>
<dbReference type="InterPro" id="IPR005467">
    <property type="entry name" value="His_kinase_dom"/>
</dbReference>
<dbReference type="InterPro" id="IPR036890">
    <property type="entry name" value="HATPase_C_sf"/>
</dbReference>
<dbReference type="Proteomes" id="UP000316801">
    <property type="component" value="Unassembled WGS sequence"/>
</dbReference>
<dbReference type="EMBL" id="VJMG01000024">
    <property type="protein sequence ID" value="TRL39074.1"/>
    <property type="molecule type" value="Genomic_DNA"/>
</dbReference>
<dbReference type="PANTHER" id="PTHR43065">
    <property type="entry name" value="SENSOR HISTIDINE KINASE"/>
    <property type="match status" value="1"/>
</dbReference>
<dbReference type="CDD" id="cd00075">
    <property type="entry name" value="HATPase"/>
    <property type="match status" value="1"/>
</dbReference>
<keyword evidence="16" id="KW-1185">Reference proteome</keyword>
<dbReference type="Pfam" id="PF00512">
    <property type="entry name" value="HisKA"/>
    <property type="match status" value="1"/>
</dbReference>
<dbReference type="Gene3D" id="1.10.287.130">
    <property type="match status" value="1"/>
</dbReference>
<name>A0A549TB31_9HYPH</name>
<dbReference type="Gene3D" id="3.30.450.20">
    <property type="entry name" value="PAS domain"/>
    <property type="match status" value="2"/>
</dbReference>
<accession>A0A549TB31</accession>
<dbReference type="SUPFAM" id="SSF47384">
    <property type="entry name" value="Homodimeric domain of signal transducing histidine kinase"/>
    <property type="match status" value="1"/>
</dbReference>
<feature type="domain" description="Histidine kinase" evidence="14">
    <location>
        <begin position="407"/>
        <end position="617"/>
    </location>
</feature>
<sequence length="618" mass="67346">MTIGLESAGERRGMAQGLRSPWFLFALCACLLLGLTLFLSRHYATRSVLADLTQQGRVDAGLKVALLRAVMERPRSLPLILARDRDVTEALRDPEAGRLDALNRKLEDLVVGTNASVLYVLDRHGVAVASSNWRDPTSFVGSDYGFRAYFSRAIAEGRAEHFAMGSVSRRPGLYISNRVGPAGNPLGVVVVKAEFDQLENDWISAARPSFVTDRQQVVLITSIPSWRFMTLGPLAPAVRDGIRASLQFGEAPLVPLPTIPMEQLSPDARLMDVLLPGRGLERYIELVLPVPSTEWQLHYLVPVEQALASGLRQAEFAALLGFIPLLALVAFWIWRRQTTLARIAAGQAARLELERRVAERTLDLTRARDRLEAEIADHKTTEARLQGVQQQLVQANRLAILGQVAAGVAHEINQPVATIRAYADNARTFLERRQTAPADDNLREIAGLTERIGAITDNLKALARRGRAAAGPVALQDVISGAVMLLKSRFAGRMEALAITLPSPDIAVVGSRLRLEQVMINLLQNALEAIGTQPDGQVRVSAVADDETVRLLVEDNGPGIPPDILEQLFTPFNSSKEAGLGLGLVIAKDIVSDYAGQITVESTAGATRFTVELKRARP</sequence>
<feature type="coiled-coil region" evidence="13">
    <location>
        <begin position="348"/>
        <end position="398"/>
    </location>
</feature>
<evidence type="ECO:0000256" key="8">
    <source>
        <dbReference type="ARBA" id="ARBA00022777"/>
    </source>
</evidence>
<dbReference type="InterPro" id="IPR003661">
    <property type="entry name" value="HisK_dim/P_dom"/>
</dbReference>
<evidence type="ECO:0000256" key="10">
    <source>
        <dbReference type="ARBA" id="ARBA00022989"/>
    </source>
</evidence>
<keyword evidence="13" id="KW-0175">Coiled coil</keyword>
<dbReference type="SMART" id="SM00387">
    <property type="entry name" value="HATPase_c"/>
    <property type="match status" value="1"/>
</dbReference>